<keyword evidence="2" id="KW-1185">Reference proteome</keyword>
<gene>
    <name evidence="1" type="ORF">E2C01_010361</name>
</gene>
<dbReference type="EMBL" id="VSRR010000595">
    <property type="protein sequence ID" value="MPC17502.1"/>
    <property type="molecule type" value="Genomic_DNA"/>
</dbReference>
<reference evidence="1 2" key="1">
    <citation type="submission" date="2019-05" db="EMBL/GenBank/DDBJ databases">
        <title>Another draft genome of Portunus trituberculatus and its Hox gene families provides insights of decapod evolution.</title>
        <authorList>
            <person name="Jeong J.-H."/>
            <person name="Song I."/>
            <person name="Kim S."/>
            <person name="Choi T."/>
            <person name="Kim D."/>
            <person name="Ryu S."/>
            <person name="Kim W."/>
        </authorList>
    </citation>
    <scope>NUCLEOTIDE SEQUENCE [LARGE SCALE GENOMIC DNA]</scope>
    <source>
        <tissue evidence="1">Muscle</tissue>
    </source>
</reference>
<evidence type="ECO:0000313" key="1">
    <source>
        <dbReference type="EMBL" id="MPC17502.1"/>
    </source>
</evidence>
<organism evidence="1 2">
    <name type="scientific">Portunus trituberculatus</name>
    <name type="common">Swimming crab</name>
    <name type="synonym">Neptunus trituberculatus</name>
    <dbReference type="NCBI Taxonomy" id="210409"/>
    <lineage>
        <taxon>Eukaryota</taxon>
        <taxon>Metazoa</taxon>
        <taxon>Ecdysozoa</taxon>
        <taxon>Arthropoda</taxon>
        <taxon>Crustacea</taxon>
        <taxon>Multicrustacea</taxon>
        <taxon>Malacostraca</taxon>
        <taxon>Eumalacostraca</taxon>
        <taxon>Eucarida</taxon>
        <taxon>Decapoda</taxon>
        <taxon>Pleocyemata</taxon>
        <taxon>Brachyura</taxon>
        <taxon>Eubrachyura</taxon>
        <taxon>Portunoidea</taxon>
        <taxon>Portunidae</taxon>
        <taxon>Portuninae</taxon>
        <taxon>Portunus</taxon>
    </lineage>
</organism>
<comment type="caution">
    <text evidence="1">The sequence shown here is derived from an EMBL/GenBank/DDBJ whole genome shotgun (WGS) entry which is preliminary data.</text>
</comment>
<name>A0A5B7D8H0_PORTR</name>
<evidence type="ECO:0000313" key="2">
    <source>
        <dbReference type="Proteomes" id="UP000324222"/>
    </source>
</evidence>
<sequence length="61" mass="6726">MKCNSCLEKVLEWRCEGQGESRLHHNSHTKKLVSTLASSLNGCPGRNKTCPGNSPLLFPMV</sequence>
<accession>A0A5B7D8H0</accession>
<proteinExistence type="predicted"/>
<dbReference type="Proteomes" id="UP000324222">
    <property type="component" value="Unassembled WGS sequence"/>
</dbReference>
<dbReference type="AlphaFoldDB" id="A0A5B7D8H0"/>
<protein>
    <submittedName>
        <fullName evidence="1">Uncharacterized protein</fullName>
    </submittedName>
</protein>